<feature type="compositionally biased region" description="Acidic residues" evidence="7">
    <location>
        <begin position="404"/>
        <end position="422"/>
    </location>
</feature>
<feature type="compositionally biased region" description="Basic residues" evidence="7">
    <location>
        <begin position="660"/>
        <end position="672"/>
    </location>
</feature>
<dbReference type="InterPro" id="IPR013087">
    <property type="entry name" value="Znf_C2H2_type"/>
</dbReference>
<sequence length="1096" mass="125727">MSERYPFSGDRALITHDGSVVWNEQAEVQSTLDFSNVSDSITDSYVTAVEDNETQYLSILETTNDITLESLHNLTLGNSKIVSQDNLELNSEDAMESLDLNGVNMGDQQVVVFSLDGSDDLYGIQFAQDEEGNVQKYQFKFRTTDDGQLEAIPESIQLLPNEEEIHQEVDEGNHVFMQDSENEEIQVQETHLIFQEESDVQETQIYMQEEEDTSEELVQVEHDEKNMRIFIKSESEQPSVPSKVHSDDEEGYIENTEEIENDEDSHEELHYEETQTEVPDEDHYEEEIIDVKAGILEESLALRNSIATPPDRIKEEIHQEEQEESQGHVDDHYETVEVDETQETVLEYEHYVSEDIHQAYEETSTTDPENLDEEQHNHYEQLFIQENHIKQHTKAKPGSVQSREEDDEEAGDEEEEDEEEIENQFVTETGAENDSDNDDYQIVEGLHITAEGDIDDDSTSIPFQEPETILQEVFEKPPAIERANILKQTSIIKGVKDVKTKNNKTVVYYVVPHLEKENVNSLPVNNTTIFRTVKSNPRSILKSSFPEAKEEPDIKNMADERLNKRFARSKEAVQARLFNNFISKTTIPHAPVRQTRLPRKQEIKPVDTRRDEEIIVQEVMVSSSGFIENVTEKLKNRDKLEITGYVVLSDSDDDYNPKQGNKKKKKHRKHKKVDMCDSDDSDISIIEILQSDEDDEEARTDKESPKRGRGRPRKFLDSKDTTDNIKRRRGRPSKSTQNHSDSEESPLKKSRTESDDGESEITKKEINCPHCTKTFPSQNSLNTHIQHHSLENNLRNSQANRASLKSTKVEYMHKCDICQATFKNSFLLKRHICEKQAPNKIKRLPCNFCEKTFPDAYTLNIHKRIHVKENLIKTTTVAKVSPKKFKPLRKPISPKKFLATASTSQFKPPQKLSARGTFKCKECSRVFFSQEGLNLHEKTHKKFTCATCKSSFSSRFLLDTHTRLSCVKTSSPHNKRLSYKIRTSCVQPPRNKAGSTRNTRMSSSTKDSSGMGSSLNFHLACEDCGEKFALYQDKFKHQVKIHGLETPDKSILREPRKLLHKPRNIHGGIPAREGMLKVFAEIKSKLAMITPTKDAK</sequence>
<protein>
    <recommendedName>
        <fullName evidence="8">C2H2-type domain-containing protein</fullName>
    </recommendedName>
</protein>
<dbReference type="GO" id="GO:0005634">
    <property type="term" value="C:nucleus"/>
    <property type="evidence" value="ECO:0007669"/>
    <property type="project" value="TreeGrafter"/>
</dbReference>
<evidence type="ECO:0000256" key="4">
    <source>
        <dbReference type="ARBA" id="ARBA00022833"/>
    </source>
</evidence>
<dbReference type="GO" id="GO:0008270">
    <property type="term" value="F:zinc ion binding"/>
    <property type="evidence" value="ECO:0007669"/>
    <property type="project" value="UniProtKB-KW"/>
</dbReference>
<dbReference type="SMART" id="SM00384">
    <property type="entry name" value="AT_hook"/>
    <property type="match status" value="2"/>
</dbReference>
<dbReference type="PROSITE" id="PS50157">
    <property type="entry name" value="ZINC_FINGER_C2H2_2"/>
    <property type="match status" value="4"/>
</dbReference>
<dbReference type="Proteomes" id="UP001162156">
    <property type="component" value="Unassembled WGS sequence"/>
</dbReference>
<dbReference type="SUPFAM" id="SSF57667">
    <property type="entry name" value="beta-beta-alpha zinc fingers"/>
    <property type="match status" value="2"/>
</dbReference>
<dbReference type="SMART" id="SM00355">
    <property type="entry name" value="ZnF_C2H2"/>
    <property type="match status" value="6"/>
</dbReference>
<feature type="region of interest" description="Disordered" evidence="7">
    <location>
        <begin position="649"/>
        <end position="763"/>
    </location>
</feature>
<keyword evidence="10" id="KW-1185">Reference proteome</keyword>
<dbReference type="Pfam" id="PF13912">
    <property type="entry name" value="zf-C2H2_6"/>
    <property type="match status" value="1"/>
</dbReference>
<dbReference type="InterPro" id="IPR036236">
    <property type="entry name" value="Znf_C2H2_sf"/>
</dbReference>
<dbReference type="Pfam" id="PF13894">
    <property type="entry name" value="zf-C2H2_4"/>
    <property type="match status" value="1"/>
</dbReference>
<evidence type="ECO:0000256" key="5">
    <source>
        <dbReference type="ARBA" id="ARBA00023242"/>
    </source>
</evidence>
<proteinExistence type="predicted"/>
<dbReference type="Pfam" id="PF00096">
    <property type="entry name" value="zf-C2H2"/>
    <property type="match status" value="1"/>
</dbReference>
<organism evidence="9 10">
    <name type="scientific">Rhamnusium bicolor</name>
    <dbReference type="NCBI Taxonomy" id="1586634"/>
    <lineage>
        <taxon>Eukaryota</taxon>
        <taxon>Metazoa</taxon>
        <taxon>Ecdysozoa</taxon>
        <taxon>Arthropoda</taxon>
        <taxon>Hexapoda</taxon>
        <taxon>Insecta</taxon>
        <taxon>Pterygota</taxon>
        <taxon>Neoptera</taxon>
        <taxon>Endopterygota</taxon>
        <taxon>Coleoptera</taxon>
        <taxon>Polyphaga</taxon>
        <taxon>Cucujiformia</taxon>
        <taxon>Chrysomeloidea</taxon>
        <taxon>Cerambycidae</taxon>
        <taxon>Lepturinae</taxon>
        <taxon>Rhagiini</taxon>
        <taxon>Rhamnusium</taxon>
    </lineage>
</organism>
<keyword evidence="1" id="KW-0479">Metal-binding</keyword>
<dbReference type="PROSITE" id="PS00028">
    <property type="entry name" value="ZINC_FINGER_C2H2_1"/>
    <property type="match status" value="4"/>
</dbReference>
<evidence type="ECO:0000313" key="10">
    <source>
        <dbReference type="Proteomes" id="UP001162156"/>
    </source>
</evidence>
<dbReference type="PANTHER" id="PTHR24393">
    <property type="entry name" value="ZINC FINGER PROTEIN"/>
    <property type="match status" value="1"/>
</dbReference>
<accession>A0AAV8ZKI6</accession>
<evidence type="ECO:0000256" key="6">
    <source>
        <dbReference type="PROSITE-ProRule" id="PRU00042"/>
    </source>
</evidence>
<feature type="domain" description="C2H2-type" evidence="8">
    <location>
        <begin position="766"/>
        <end position="793"/>
    </location>
</feature>
<keyword evidence="3 6" id="KW-0863">Zinc-finger</keyword>
<dbReference type="Gene3D" id="3.30.160.60">
    <property type="entry name" value="Classic Zinc Finger"/>
    <property type="match status" value="3"/>
</dbReference>
<feature type="domain" description="C2H2-type" evidence="8">
    <location>
        <begin position="918"/>
        <end position="940"/>
    </location>
</feature>
<feature type="domain" description="C2H2-type" evidence="8">
    <location>
        <begin position="844"/>
        <end position="871"/>
    </location>
</feature>
<feature type="region of interest" description="Disordered" evidence="7">
    <location>
        <begin position="358"/>
        <end position="438"/>
    </location>
</feature>
<evidence type="ECO:0000256" key="2">
    <source>
        <dbReference type="ARBA" id="ARBA00022737"/>
    </source>
</evidence>
<comment type="caution">
    <text evidence="9">The sequence shown here is derived from an EMBL/GenBank/DDBJ whole genome shotgun (WGS) entry which is preliminary data.</text>
</comment>
<keyword evidence="4" id="KW-0862">Zinc</keyword>
<keyword evidence="2" id="KW-0677">Repeat</keyword>
<dbReference type="EMBL" id="JANEYF010001201">
    <property type="protein sequence ID" value="KAJ8965621.1"/>
    <property type="molecule type" value="Genomic_DNA"/>
</dbReference>
<gene>
    <name evidence="9" type="ORF">NQ314_004013</name>
</gene>
<evidence type="ECO:0000256" key="3">
    <source>
        <dbReference type="ARBA" id="ARBA00022771"/>
    </source>
</evidence>
<evidence type="ECO:0000313" key="9">
    <source>
        <dbReference type="EMBL" id="KAJ8965621.1"/>
    </source>
</evidence>
<name>A0AAV8ZKI6_9CUCU</name>
<feature type="compositionally biased region" description="Basic and acidic residues" evidence="7">
    <location>
        <begin position="740"/>
        <end position="763"/>
    </location>
</feature>
<feature type="compositionally biased region" description="Basic and acidic residues" evidence="7">
    <location>
        <begin position="714"/>
        <end position="725"/>
    </location>
</feature>
<feature type="region of interest" description="Disordered" evidence="7">
    <location>
        <begin position="259"/>
        <end position="283"/>
    </location>
</feature>
<dbReference type="GO" id="GO:0001228">
    <property type="term" value="F:DNA-binding transcription activator activity, RNA polymerase II-specific"/>
    <property type="evidence" value="ECO:0007669"/>
    <property type="project" value="TreeGrafter"/>
</dbReference>
<feature type="region of interest" description="Disordered" evidence="7">
    <location>
        <begin position="986"/>
        <end position="1009"/>
    </location>
</feature>
<dbReference type="AlphaFoldDB" id="A0AAV8ZKI6"/>
<evidence type="ECO:0000256" key="7">
    <source>
        <dbReference type="SAM" id="MobiDB-lite"/>
    </source>
</evidence>
<dbReference type="InterPro" id="IPR017956">
    <property type="entry name" value="AT_hook_DNA-bd_motif"/>
</dbReference>
<dbReference type="PANTHER" id="PTHR24393:SF34">
    <property type="entry name" value="PR_SET DOMAIN 13"/>
    <property type="match status" value="1"/>
</dbReference>
<evidence type="ECO:0000259" key="8">
    <source>
        <dbReference type="PROSITE" id="PS50157"/>
    </source>
</evidence>
<feature type="compositionally biased region" description="Acidic residues" evidence="7">
    <location>
        <begin position="274"/>
        <end position="283"/>
    </location>
</feature>
<feature type="domain" description="C2H2-type" evidence="8">
    <location>
        <begin position="1019"/>
        <end position="1047"/>
    </location>
</feature>
<reference evidence="9" key="1">
    <citation type="journal article" date="2023" name="Insect Mol. Biol.">
        <title>Genome sequencing provides insights into the evolution of gene families encoding plant cell wall-degrading enzymes in longhorned beetles.</title>
        <authorList>
            <person name="Shin N.R."/>
            <person name="Okamura Y."/>
            <person name="Kirsch R."/>
            <person name="Pauchet Y."/>
        </authorList>
    </citation>
    <scope>NUCLEOTIDE SEQUENCE</scope>
    <source>
        <strain evidence="9">RBIC_L_NR</strain>
    </source>
</reference>
<evidence type="ECO:0000256" key="1">
    <source>
        <dbReference type="ARBA" id="ARBA00022723"/>
    </source>
</evidence>
<keyword evidence="5" id="KW-0539">Nucleus</keyword>
<dbReference type="GO" id="GO:0000978">
    <property type="term" value="F:RNA polymerase II cis-regulatory region sequence-specific DNA binding"/>
    <property type="evidence" value="ECO:0007669"/>
    <property type="project" value="TreeGrafter"/>
</dbReference>
<feature type="region of interest" description="Disordered" evidence="7">
    <location>
        <begin position="311"/>
        <end position="335"/>
    </location>
</feature>